<gene>
    <name evidence="2" type="ORF">CC86DRAFT_376069</name>
</gene>
<accession>A0A6A7AI53</accession>
<evidence type="ECO:0008006" key="4">
    <source>
        <dbReference type="Google" id="ProtNLM"/>
    </source>
</evidence>
<keyword evidence="3" id="KW-1185">Reference proteome</keyword>
<reference evidence="2" key="1">
    <citation type="journal article" date="2020" name="Stud. Mycol.">
        <title>101 Dothideomycetes genomes: a test case for predicting lifestyles and emergence of pathogens.</title>
        <authorList>
            <person name="Haridas S."/>
            <person name="Albert R."/>
            <person name="Binder M."/>
            <person name="Bloem J."/>
            <person name="Labutti K."/>
            <person name="Salamov A."/>
            <person name="Andreopoulos B."/>
            <person name="Baker S."/>
            <person name="Barry K."/>
            <person name="Bills G."/>
            <person name="Bluhm B."/>
            <person name="Cannon C."/>
            <person name="Castanera R."/>
            <person name="Culley D."/>
            <person name="Daum C."/>
            <person name="Ezra D."/>
            <person name="Gonzalez J."/>
            <person name="Henrissat B."/>
            <person name="Kuo A."/>
            <person name="Liang C."/>
            <person name="Lipzen A."/>
            <person name="Lutzoni F."/>
            <person name="Magnuson J."/>
            <person name="Mondo S."/>
            <person name="Nolan M."/>
            <person name="Ohm R."/>
            <person name="Pangilinan J."/>
            <person name="Park H.-J."/>
            <person name="Ramirez L."/>
            <person name="Alfaro M."/>
            <person name="Sun H."/>
            <person name="Tritt A."/>
            <person name="Yoshinaga Y."/>
            <person name="Zwiers L.-H."/>
            <person name="Turgeon B."/>
            <person name="Goodwin S."/>
            <person name="Spatafora J."/>
            <person name="Crous P."/>
            <person name="Grigoriev I."/>
        </authorList>
    </citation>
    <scope>NUCLEOTIDE SEQUENCE</scope>
    <source>
        <strain evidence="2">CBS 113818</strain>
    </source>
</reference>
<sequence length="108" mass="11742">MQFSHIFVLLAATVSVSAKDDPRKGYCGYAKIVGGPKGGGPLLRDGVCQEVRSPFLSVEIYKGCTCRFHFASGCNENSLLVYGGSTTHDMGGDFRKEHGFKWYTCAPL</sequence>
<evidence type="ECO:0000313" key="2">
    <source>
        <dbReference type="EMBL" id="KAF2832783.1"/>
    </source>
</evidence>
<protein>
    <recommendedName>
        <fullName evidence="4">Secreted protein</fullName>
    </recommendedName>
</protein>
<evidence type="ECO:0000256" key="1">
    <source>
        <dbReference type="SAM" id="SignalP"/>
    </source>
</evidence>
<dbReference type="AlphaFoldDB" id="A0A6A7AI53"/>
<keyword evidence="1" id="KW-0732">Signal</keyword>
<dbReference type="Proteomes" id="UP000799424">
    <property type="component" value="Unassembled WGS sequence"/>
</dbReference>
<proteinExistence type="predicted"/>
<feature type="chain" id="PRO_5025502052" description="Secreted protein" evidence="1">
    <location>
        <begin position="19"/>
        <end position="108"/>
    </location>
</feature>
<name>A0A6A7AI53_9PLEO</name>
<organism evidence="2 3">
    <name type="scientific">Ophiobolus disseminans</name>
    <dbReference type="NCBI Taxonomy" id="1469910"/>
    <lineage>
        <taxon>Eukaryota</taxon>
        <taxon>Fungi</taxon>
        <taxon>Dikarya</taxon>
        <taxon>Ascomycota</taxon>
        <taxon>Pezizomycotina</taxon>
        <taxon>Dothideomycetes</taxon>
        <taxon>Pleosporomycetidae</taxon>
        <taxon>Pleosporales</taxon>
        <taxon>Pleosporineae</taxon>
        <taxon>Phaeosphaeriaceae</taxon>
        <taxon>Ophiobolus</taxon>
    </lineage>
</organism>
<feature type="signal peptide" evidence="1">
    <location>
        <begin position="1"/>
        <end position="18"/>
    </location>
</feature>
<evidence type="ECO:0000313" key="3">
    <source>
        <dbReference type="Proteomes" id="UP000799424"/>
    </source>
</evidence>
<dbReference type="EMBL" id="MU006216">
    <property type="protein sequence ID" value="KAF2832783.1"/>
    <property type="molecule type" value="Genomic_DNA"/>
</dbReference>